<keyword evidence="2" id="KW-1185">Reference proteome</keyword>
<protein>
    <submittedName>
        <fullName evidence="1">Transposase</fullName>
    </submittedName>
</protein>
<dbReference type="EMBL" id="FRAC01000013">
    <property type="protein sequence ID" value="SHK57861.1"/>
    <property type="molecule type" value="Genomic_DNA"/>
</dbReference>
<dbReference type="RefSeq" id="WP_073277015.1">
    <property type="nucleotide sequence ID" value="NZ_FRAC01000013.1"/>
</dbReference>
<dbReference type="PANTHER" id="PTHR36455">
    <property type="match status" value="1"/>
</dbReference>
<dbReference type="Pfam" id="PF05717">
    <property type="entry name" value="TnpB_IS66"/>
    <property type="match status" value="1"/>
</dbReference>
<evidence type="ECO:0000313" key="1">
    <source>
        <dbReference type="EMBL" id="SHK57861.1"/>
    </source>
</evidence>
<dbReference type="OrthoDB" id="4956084at2"/>
<name>A0A1M6TLN2_9FIRM</name>
<dbReference type="InterPro" id="IPR008878">
    <property type="entry name" value="Transposase_IS66_Orf2"/>
</dbReference>
<sequence length="118" mass="13441">MLNDAAGFKHIYICTGYVDLRRGVDGLAAIISGSFGLDPTEPGSIYLFCGRKTDRMKALLYEGDGWLLLYKRLTSGHLQWPRNQQEAQSITGQQFRWLMEGLSIEQKKIISKVRPELY</sequence>
<dbReference type="STRING" id="1121322.SAMN02745136_02854"/>
<dbReference type="PANTHER" id="PTHR36455:SF1">
    <property type="entry name" value="BLR8292 PROTEIN"/>
    <property type="match status" value="1"/>
</dbReference>
<accession>A0A1M6TLN2</accession>
<organism evidence="1 2">
    <name type="scientific">Anaerocolumna jejuensis DSM 15929</name>
    <dbReference type="NCBI Taxonomy" id="1121322"/>
    <lineage>
        <taxon>Bacteria</taxon>
        <taxon>Bacillati</taxon>
        <taxon>Bacillota</taxon>
        <taxon>Clostridia</taxon>
        <taxon>Lachnospirales</taxon>
        <taxon>Lachnospiraceae</taxon>
        <taxon>Anaerocolumna</taxon>
    </lineage>
</organism>
<dbReference type="NCBIfam" id="NF033819">
    <property type="entry name" value="IS66_TnpB"/>
    <property type="match status" value="1"/>
</dbReference>
<gene>
    <name evidence="1" type="ORF">SAMN02745136_02854</name>
</gene>
<dbReference type="AlphaFoldDB" id="A0A1M6TLN2"/>
<evidence type="ECO:0000313" key="2">
    <source>
        <dbReference type="Proteomes" id="UP000184386"/>
    </source>
</evidence>
<reference evidence="1 2" key="1">
    <citation type="submission" date="2016-11" db="EMBL/GenBank/DDBJ databases">
        <authorList>
            <person name="Jaros S."/>
            <person name="Januszkiewicz K."/>
            <person name="Wedrychowicz H."/>
        </authorList>
    </citation>
    <scope>NUCLEOTIDE SEQUENCE [LARGE SCALE GENOMIC DNA]</scope>
    <source>
        <strain evidence="1 2">DSM 15929</strain>
    </source>
</reference>
<proteinExistence type="predicted"/>
<dbReference type="Proteomes" id="UP000184386">
    <property type="component" value="Unassembled WGS sequence"/>
</dbReference>